<dbReference type="VEuPathDB" id="FungiDB:BO82DRAFT_387963"/>
<dbReference type="RefSeq" id="XP_025485714.1">
    <property type="nucleotide sequence ID" value="XM_025638352.1"/>
</dbReference>
<protein>
    <submittedName>
        <fullName evidence="1">Uncharacterized protein</fullName>
    </submittedName>
</protein>
<name>A0A319BSK5_9EURO</name>
<sequence length="246" mass="27821">MKGTATRELFYREQTIANLSAVFRKDVGVLTCQRDSEVVALAYTVEADGERVEVMQFHHFSALRVGEYFVNHNHRISKNELATCSINLPRTPELSIKPNQTTNLKDEVLPNDEVVYKEIEARLDGHVTETDSLSPKRLEQRDLGNRGFPSVIQIKLPFLNEPIREARHIAVTSRQAILQVVADLMSEKCSSKTMYPMKSLRVGDGNISHGILTYDHDDVGHFIDCILKSEDFVTIECVFEMAVLSV</sequence>
<dbReference type="Proteomes" id="UP000248340">
    <property type="component" value="Unassembled WGS sequence"/>
</dbReference>
<dbReference type="EMBL" id="KZ821789">
    <property type="protein sequence ID" value="PYH75514.1"/>
    <property type="molecule type" value="Genomic_DNA"/>
</dbReference>
<evidence type="ECO:0000313" key="1">
    <source>
        <dbReference type="EMBL" id="PYH75514.1"/>
    </source>
</evidence>
<organism evidence="1 2">
    <name type="scientific">Aspergillus uvarum CBS 121591</name>
    <dbReference type="NCBI Taxonomy" id="1448315"/>
    <lineage>
        <taxon>Eukaryota</taxon>
        <taxon>Fungi</taxon>
        <taxon>Dikarya</taxon>
        <taxon>Ascomycota</taxon>
        <taxon>Pezizomycotina</taxon>
        <taxon>Eurotiomycetes</taxon>
        <taxon>Eurotiomycetidae</taxon>
        <taxon>Eurotiales</taxon>
        <taxon>Aspergillaceae</taxon>
        <taxon>Aspergillus</taxon>
        <taxon>Aspergillus subgen. Circumdati</taxon>
    </lineage>
</organism>
<evidence type="ECO:0000313" key="2">
    <source>
        <dbReference type="Proteomes" id="UP000248340"/>
    </source>
</evidence>
<reference evidence="1 2" key="1">
    <citation type="submission" date="2016-12" db="EMBL/GenBank/DDBJ databases">
        <title>The genomes of Aspergillus section Nigri reveals drivers in fungal speciation.</title>
        <authorList>
            <consortium name="DOE Joint Genome Institute"/>
            <person name="Vesth T.C."/>
            <person name="Nybo J."/>
            <person name="Theobald S."/>
            <person name="Brandl J."/>
            <person name="Frisvad J.C."/>
            <person name="Nielsen K.F."/>
            <person name="Lyhne E.K."/>
            <person name="Kogle M.E."/>
            <person name="Kuo A."/>
            <person name="Riley R."/>
            <person name="Clum A."/>
            <person name="Nolan M."/>
            <person name="Lipzen A."/>
            <person name="Salamov A."/>
            <person name="Henrissat B."/>
            <person name="Wiebenga A."/>
            <person name="De Vries R.P."/>
            <person name="Grigoriev I.V."/>
            <person name="Mortensen U.H."/>
            <person name="Andersen M.R."/>
            <person name="Baker S.E."/>
        </authorList>
    </citation>
    <scope>NUCLEOTIDE SEQUENCE [LARGE SCALE GENOMIC DNA]</scope>
    <source>
        <strain evidence="1 2">CBS 121591</strain>
    </source>
</reference>
<accession>A0A319BSK5</accession>
<keyword evidence="2" id="KW-1185">Reference proteome</keyword>
<dbReference type="OrthoDB" id="4367202at2759"/>
<dbReference type="GeneID" id="37141094"/>
<proteinExistence type="predicted"/>
<gene>
    <name evidence="1" type="ORF">BO82DRAFT_387963</name>
</gene>
<dbReference type="AlphaFoldDB" id="A0A319BSK5"/>